<dbReference type="InterPro" id="IPR014756">
    <property type="entry name" value="Ig_E-set"/>
</dbReference>
<protein>
    <submittedName>
        <fullName evidence="2">IPT/TIG domain-containing protein</fullName>
    </submittedName>
</protein>
<dbReference type="AlphaFoldDB" id="A0A7G5GQI1"/>
<dbReference type="RefSeq" id="WP_182458299.1">
    <property type="nucleotide sequence ID" value="NZ_CP059732.1"/>
</dbReference>
<dbReference type="Proteomes" id="UP000515369">
    <property type="component" value="Chromosome"/>
</dbReference>
<organism evidence="2 3">
    <name type="scientific">Spirosoma foliorum</name>
    <dbReference type="NCBI Taxonomy" id="2710596"/>
    <lineage>
        <taxon>Bacteria</taxon>
        <taxon>Pseudomonadati</taxon>
        <taxon>Bacteroidota</taxon>
        <taxon>Cytophagia</taxon>
        <taxon>Cytophagales</taxon>
        <taxon>Cytophagaceae</taxon>
        <taxon>Spirosoma</taxon>
    </lineage>
</organism>
<feature type="domain" description="IPT/TIG" evidence="1">
    <location>
        <begin position="112"/>
        <end position="183"/>
    </location>
</feature>
<accession>A0A7G5GQI1</accession>
<keyword evidence="3" id="KW-1185">Reference proteome</keyword>
<dbReference type="Gene3D" id="2.60.40.10">
    <property type="entry name" value="Immunoglobulins"/>
    <property type="match status" value="7"/>
</dbReference>
<dbReference type="KEGG" id="sfol:H3H32_24550"/>
<gene>
    <name evidence="2" type="ORF">H3H32_24550</name>
</gene>
<sequence>MKYTVPFFFFFLVLIGLAGCRVQNNPPELLRLSAQKAYIGDPLTLSGYQFGSDPAVTFGVATSAVTAPISSHDDNTIQLMVPLVAPGSTQIRVRNDQGTSDPLPFIVQQPAPAVATVTPSNGLPGTTVVITGNYLNQITRVRFDTLNAIIKDSSAQKLTVVVPPTMPRGVFALAIETKGGNTSNSFIVSGTPQITSISPLRAKPGTELVIQGQNLTDGIVSINGLTTEKALTTVKDTEIRTSIPATATSGLVTVKVFETLVATSTDTLKIIQPPFITNLLAQDGIAGDKLLVNGRNLRDVTSMTVGNVAASFRIISDTQVEVTIPALTASGAVQISASSIGGTATGTDSFFFYLPPTNLVVTPARQLRGRTLTVSGKNLYRITTVSVSGITVPITSRNEGTDLLIGVPDNAVSGSVIVTSRAGTASAPLVVIQAPVVTSILPAKARTGDRIVVTGDFLLNAQIYFSGSTTPAVDGGKNEDTERWILVPSDAQAGPLRVVNVVGELLTSMFFAPVRLATITDFVPKTAKVAYEVTITGQNLASVTAVRFNGGTSTPATFRISGSSLIAIVPADAVTGQICLINEAGTICSTGTITITK</sequence>
<feature type="domain" description="IPT/TIG" evidence="1">
    <location>
        <begin position="274"/>
        <end position="347"/>
    </location>
</feature>
<dbReference type="EMBL" id="CP059732">
    <property type="protein sequence ID" value="QMW01123.1"/>
    <property type="molecule type" value="Genomic_DNA"/>
</dbReference>
<proteinExistence type="predicted"/>
<dbReference type="Pfam" id="PF01833">
    <property type="entry name" value="TIG"/>
    <property type="match status" value="4"/>
</dbReference>
<dbReference type="SUPFAM" id="SSF81296">
    <property type="entry name" value="E set domains"/>
    <property type="match status" value="5"/>
</dbReference>
<evidence type="ECO:0000313" key="3">
    <source>
        <dbReference type="Proteomes" id="UP000515369"/>
    </source>
</evidence>
<reference evidence="2 3" key="1">
    <citation type="submission" date="2020-07" db="EMBL/GenBank/DDBJ databases">
        <title>Spirosoma foliorum sp. nov., isolated from the leaves on the Nejang mountain Korea, Republic of.</title>
        <authorList>
            <person name="Ho H."/>
            <person name="Lee Y.-J."/>
            <person name="Nurcahyanto D.-A."/>
            <person name="Kim S.-G."/>
        </authorList>
    </citation>
    <scope>NUCLEOTIDE SEQUENCE [LARGE SCALE GENOMIC DNA]</scope>
    <source>
        <strain evidence="2 3">PL0136</strain>
    </source>
</reference>
<dbReference type="PROSITE" id="PS51257">
    <property type="entry name" value="PROKAR_LIPOPROTEIN"/>
    <property type="match status" value="1"/>
</dbReference>
<dbReference type="InterPro" id="IPR002909">
    <property type="entry name" value="IPT_dom"/>
</dbReference>
<feature type="domain" description="IPT/TIG" evidence="1">
    <location>
        <begin position="192"/>
        <end position="266"/>
    </location>
</feature>
<feature type="domain" description="IPT/TIG" evidence="1">
    <location>
        <begin position="38"/>
        <end position="105"/>
    </location>
</feature>
<name>A0A7G5GQI1_9BACT</name>
<evidence type="ECO:0000313" key="2">
    <source>
        <dbReference type="EMBL" id="QMW01123.1"/>
    </source>
</evidence>
<dbReference type="CDD" id="cd00102">
    <property type="entry name" value="IPT"/>
    <property type="match status" value="1"/>
</dbReference>
<evidence type="ECO:0000259" key="1">
    <source>
        <dbReference type="Pfam" id="PF01833"/>
    </source>
</evidence>
<dbReference type="InterPro" id="IPR013783">
    <property type="entry name" value="Ig-like_fold"/>
</dbReference>